<proteinExistence type="predicted"/>
<evidence type="ECO:0000313" key="2">
    <source>
        <dbReference type="Proteomes" id="UP000789860"/>
    </source>
</evidence>
<reference evidence="1" key="1">
    <citation type="submission" date="2021-06" db="EMBL/GenBank/DDBJ databases">
        <authorList>
            <person name="Kallberg Y."/>
            <person name="Tangrot J."/>
            <person name="Rosling A."/>
        </authorList>
    </citation>
    <scope>NUCLEOTIDE SEQUENCE</scope>
    <source>
        <strain evidence="1">AU212A</strain>
    </source>
</reference>
<gene>
    <name evidence="1" type="ORF">SCALOS_LOCUS1687</name>
</gene>
<organism evidence="1 2">
    <name type="scientific">Scutellospora calospora</name>
    <dbReference type="NCBI Taxonomy" id="85575"/>
    <lineage>
        <taxon>Eukaryota</taxon>
        <taxon>Fungi</taxon>
        <taxon>Fungi incertae sedis</taxon>
        <taxon>Mucoromycota</taxon>
        <taxon>Glomeromycotina</taxon>
        <taxon>Glomeromycetes</taxon>
        <taxon>Diversisporales</taxon>
        <taxon>Gigasporaceae</taxon>
        <taxon>Scutellospora</taxon>
    </lineage>
</organism>
<protein>
    <submittedName>
        <fullName evidence="1">4985_t:CDS:1</fullName>
    </submittedName>
</protein>
<evidence type="ECO:0000313" key="1">
    <source>
        <dbReference type="EMBL" id="CAG8462709.1"/>
    </source>
</evidence>
<dbReference type="EMBL" id="CAJVPM010001238">
    <property type="protein sequence ID" value="CAG8462709.1"/>
    <property type="molecule type" value="Genomic_DNA"/>
</dbReference>
<comment type="caution">
    <text evidence="1">The sequence shown here is derived from an EMBL/GenBank/DDBJ whole genome shotgun (WGS) entry which is preliminary data.</text>
</comment>
<sequence length="68" mass="7879">MPKLSKLKLKVLKANQASVNAIKVAKREEQIQTINKALLQMNNNEFQLIYQDIVQSTNNKKVYHLELL</sequence>
<name>A0ACA9KAF5_9GLOM</name>
<accession>A0ACA9KAF5</accession>
<keyword evidence="2" id="KW-1185">Reference proteome</keyword>
<dbReference type="Proteomes" id="UP000789860">
    <property type="component" value="Unassembled WGS sequence"/>
</dbReference>